<evidence type="ECO:0000313" key="2">
    <source>
        <dbReference type="EMBL" id="KNC95900.1"/>
    </source>
</evidence>
<proteinExistence type="predicted"/>
<feature type="region of interest" description="Disordered" evidence="1">
    <location>
        <begin position="299"/>
        <end position="318"/>
    </location>
</feature>
<sequence>MESKLQDALTVCSQDKSLVVRQNAKSTLGRVGNILASRPVAEALAKIARAHAKQQTTNVPLSNKRAHPEEDAAEMGSASNSMSAAQGGDHVGAMEAIVNVFPALYRDRIRAHMSNGAALGLLLASGIMDCAFRSLLVPTVLSKEQVREFVSDRKTSSPRTSEEVLAYVESVLNKETPAEAERVAQEPASEAVPVPGTLLKKQHAGSSKARDALYDLYRARRPLVKSIKEAIKQGHASELRYAQNLLREFLFFINSEVNPLLEIRSEGWISSNVLVPLIDKLFAREGRWEVVRGETCSSSSSERMQREGNPLDAKPSGHKLDGAVHVRNSMDLEILIWETKPVTVWQDRKAVTGDRVKLIRGMKDALDKVIRHHDFHLLKLEKIAKVEVYGIQTSAFEVVGFVANRSPEGATIILPLLKFDFPTIWDERCRLLNAVEEMLRLKARMVEQVNYWASLQQSVSRARRQSDRVLEPLPASITQHTPGKRQRTA</sequence>
<dbReference type="InParanoid" id="A0A0L0H359"/>
<reference evidence="2 3" key="1">
    <citation type="submission" date="2009-08" db="EMBL/GenBank/DDBJ databases">
        <title>The Genome Sequence of Spizellomyces punctatus strain DAOM BR117.</title>
        <authorList>
            <consortium name="The Broad Institute Genome Sequencing Platform"/>
            <person name="Russ C."/>
            <person name="Cuomo C."/>
            <person name="Shea T."/>
            <person name="Young S.K."/>
            <person name="Zeng Q."/>
            <person name="Koehrsen M."/>
            <person name="Haas B."/>
            <person name="Borodovsky M."/>
            <person name="Guigo R."/>
            <person name="Alvarado L."/>
            <person name="Berlin A."/>
            <person name="Bochicchio J."/>
            <person name="Borenstein D."/>
            <person name="Chapman S."/>
            <person name="Chen Z."/>
            <person name="Engels R."/>
            <person name="Freedman E."/>
            <person name="Gellesch M."/>
            <person name="Goldberg J."/>
            <person name="Griggs A."/>
            <person name="Gujja S."/>
            <person name="Heiman D."/>
            <person name="Hepburn T."/>
            <person name="Howarth C."/>
            <person name="Jen D."/>
            <person name="Larson L."/>
            <person name="Lewis B."/>
            <person name="Mehta T."/>
            <person name="Park D."/>
            <person name="Pearson M."/>
            <person name="Roberts A."/>
            <person name="Saif S."/>
            <person name="Shenoy N."/>
            <person name="Sisk P."/>
            <person name="Stolte C."/>
            <person name="Sykes S."/>
            <person name="Thomson T."/>
            <person name="Walk T."/>
            <person name="White J."/>
            <person name="Yandava C."/>
            <person name="Burger G."/>
            <person name="Gray M.W."/>
            <person name="Holland P.W.H."/>
            <person name="King N."/>
            <person name="Lang F.B.F."/>
            <person name="Roger A.J."/>
            <person name="Ruiz-Trillo I."/>
            <person name="Lander E."/>
            <person name="Nusbaum C."/>
        </authorList>
    </citation>
    <scope>NUCLEOTIDE SEQUENCE [LARGE SCALE GENOMIC DNA]</scope>
    <source>
        <strain evidence="2 3">DAOM BR117</strain>
    </source>
</reference>
<dbReference type="GeneID" id="27691807"/>
<accession>A0A0L0H359</accession>
<dbReference type="AlphaFoldDB" id="A0A0L0H359"/>
<feature type="region of interest" description="Disordered" evidence="1">
    <location>
        <begin position="54"/>
        <end position="86"/>
    </location>
</feature>
<dbReference type="OrthoDB" id="2444672at2759"/>
<keyword evidence="3" id="KW-1185">Reference proteome</keyword>
<organism evidence="2 3">
    <name type="scientific">Spizellomyces punctatus (strain DAOM BR117)</name>
    <dbReference type="NCBI Taxonomy" id="645134"/>
    <lineage>
        <taxon>Eukaryota</taxon>
        <taxon>Fungi</taxon>
        <taxon>Fungi incertae sedis</taxon>
        <taxon>Chytridiomycota</taxon>
        <taxon>Chytridiomycota incertae sedis</taxon>
        <taxon>Chytridiomycetes</taxon>
        <taxon>Spizellomycetales</taxon>
        <taxon>Spizellomycetaceae</taxon>
        <taxon>Spizellomyces</taxon>
    </lineage>
</organism>
<dbReference type="Proteomes" id="UP000053201">
    <property type="component" value="Unassembled WGS sequence"/>
</dbReference>
<dbReference type="EMBL" id="KQ257473">
    <property type="protein sequence ID" value="KNC95900.1"/>
    <property type="molecule type" value="Genomic_DNA"/>
</dbReference>
<dbReference type="RefSeq" id="XP_016603940.1">
    <property type="nucleotide sequence ID" value="XM_016756808.1"/>
</dbReference>
<name>A0A0L0H359_SPIPD</name>
<evidence type="ECO:0000256" key="1">
    <source>
        <dbReference type="SAM" id="MobiDB-lite"/>
    </source>
</evidence>
<gene>
    <name evidence="2" type="ORF">SPPG_08662</name>
</gene>
<dbReference type="VEuPathDB" id="FungiDB:SPPG_08662"/>
<protein>
    <submittedName>
        <fullName evidence="2">Uncharacterized protein</fullName>
    </submittedName>
</protein>
<evidence type="ECO:0000313" key="3">
    <source>
        <dbReference type="Proteomes" id="UP000053201"/>
    </source>
</evidence>